<reference evidence="7" key="1">
    <citation type="submission" date="2018-05" db="EMBL/GenBank/DDBJ databases">
        <authorList>
            <person name="Lanie J.A."/>
            <person name="Ng W.-L."/>
            <person name="Kazmierczak K.M."/>
            <person name="Andrzejewski T.M."/>
            <person name="Davidsen T.M."/>
            <person name="Wayne K.J."/>
            <person name="Tettelin H."/>
            <person name="Glass J.I."/>
            <person name="Rusch D."/>
            <person name="Podicherti R."/>
            <person name="Tsui H.-C.T."/>
            <person name="Winkler M.E."/>
        </authorList>
    </citation>
    <scope>NUCLEOTIDE SEQUENCE</scope>
</reference>
<sequence length="405" mass="44256">MISTLRSVVRFRTYERDRTVRNLSKVANVDDLRAVAKKRLPAGCFDYIDGAAQDEVTAAANVSAFGRYYFRPRVLRDVTSVDTTTTLLGAEVSLPLMIAPTGFDRIAHSQGELAVARAAERAGIPYSLSTMGTRSIEEIAAVNNGRKWFQVYVWRDKPLLKEMLERAAKSGFEGIMITVDTAVLGRRERDVRRGFSLPPQIGLGTLIDGVRHPRWTLDFLRADPIQFANVKGSTNVGDGSTPVTLADYINSQFDPSLSWNDIEWFRDHWPGMIMIKGVQTVEDAEIAAEVGLDGVILSNHGGRQLDYAPPPIDLVAPVADAVGGRTSIICDGGVRRGSDIVKALALGADACMIGRAYFYALGAAGEKGVDWVLDFLRSGVEHTMALAGTGSVKELNRDLVEVRDR</sequence>
<dbReference type="FunFam" id="3.20.20.70:FF:000029">
    <property type="entry name" value="L-lactate dehydrogenase"/>
    <property type="match status" value="1"/>
</dbReference>
<comment type="similarity">
    <text evidence="5">Belongs to the FMN-dependent alpha-hydroxy acid dehydrogenase family.</text>
</comment>
<evidence type="ECO:0000256" key="4">
    <source>
        <dbReference type="ARBA" id="ARBA00023002"/>
    </source>
</evidence>
<comment type="cofactor">
    <cofactor evidence="1">
        <name>FMN</name>
        <dbReference type="ChEBI" id="CHEBI:58210"/>
    </cofactor>
</comment>
<keyword evidence="4" id="KW-0560">Oxidoreductase</keyword>
<keyword evidence="2" id="KW-0285">Flavoprotein</keyword>
<dbReference type="InterPro" id="IPR000262">
    <property type="entry name" value="FMN-dep_DH"/>
</dbReference>
<dbReference type="InterPro" id="IPR013785">
    <property type="entry name" value="Aldolase_TIM"/>
</dbReference>
<dbReference type="CDD" id="cd02809">
    <property type="entry name" value="alpha_hydroxyacid_oxid_FMN"/>
    <property type="match status" value="1"/>
</dbReference>
<feature type="domain" description="FMN hydroxy acid dehydrogenase" evidence="6">
    <location>
        <begin position="21"/>
        <end position="405"/>
    </location>
</feature>
<protein>
    <recommendedName>
        <fullName evidence="6">FMN hydroxy acid dehydrogenase domain-containing protein</fullName>
    </recommendedName>
</protein>
<dbReference type="InterPro" id="IPR037396">
    <property type="entry name" value="FMN_HAD"/>
</dbReference>
<evidence type="ECO:0000256" key="2">
    <source>
        <dbReference type="ARBA" id="ARBA00022630"/>
    </source>
</evidence>
<dbReference type="SUPFAM" id="SSF51395">
    <property type="entry name" value="FMN-linked oxidoreductases"/>
    <property type="match status" value="1"/>
</dbReference>
<evidence type="ECO:0000256" key="5">
    <source>
        <dbReference type="ARBA" id="ARBA00024042"/>
    </source>
</evidence>
<dbReference type="InterPro" id="IPR012133">
    <property type="entry name" value="Alpha-hydoxy_acid_DH_FMN"/>
</dbReference>
<dbReference type="PANTHER" id="PTHR10578:SF107">
    <property type="entry name" value="2-HYDROXYACID OXIDASE 1"/>
    <property type="match status" value="1"/>
</dbReference>
<evidence type="ECO:0000259" key="6">
    <source>
        <dbReference type="PROSITE" id="PS51349"/>
    </source>
</evidence>
<dbReference type="PIRSF" id="PIRSF000138">
    <property type="entry name" value="Al-hdrx_acd_dh"/>
    <property type="match status" value="1"/>
</dbReference>
<evidence type="ECO:0000256" key="3">
    <source>
        <dbReference type="ARBA" id="ARBA00022643"/>
    </source>
</evidence>
<dbReference type="PANTHER" id="PTHR10578">
    <property type="entry name" value="S -2-HYDROXY-ACID OXIDASE-RELATED"/>
    <property type="match status" value="1"/>
</dbReference>
<keyword evidence="3" id="KW-0288">FMN</keyword>
<dbReference type="InterPro" id="IPR008259">
    <property type="entry name" value="FMN_hydac_DH_AS"/>
</dbReference>
<organism evidence="7">
    <name type="scientific">marine metagenome</name>
    <dbReference type="NCBI Taxonomy" id="408172"/>
    <lineage>
        <taxon>unclassified sequences</taxon>
        <taxon>metagenomes</taxon>
        <taxon>ecological metagenomes</taxon>
    </lineage>
</organism>
<dbReference type="GO" id="GO:0010181">
    <property type="term" value="F:FMN binding"/>
    <property type="evidence" value="ECO:0007669"/>
    <property type="project" value="InterPro"/>
</dbReference>
<evidence type="ECO:0000313" key="7">
    <source>
        <dbReference type="EMBL" id="SUZ72400.1"/>
    </source>
</evidence>
<proteinExistence type="inferred from homology"/>
<dbReference type="PROSITE" id="PS00557">
    <property type="entry name" value="FMN_HYDROXY_ACID_DH_1"/>
    <property type="match status" value="1"/>
</dbReference>
<dbReference type="EMBL" id="UINC01001150">
    <property type="protein sequence ID" value="SUZ72400.1"/>
    <property type="molecule type" value="Genomic_DNA"/>
</dbReference>
<dbReference type="Pfam" id="PF01070">
    <property type="entry name" value="FMN_dh"/>
    <property type="match status" value="1"/>
</dbReference>
<dbReference type="AlphaFoldDB" id="A0A381PZS3"/>
<gene>
    <name evidence="7" type="ORF">METZ01_LOCUS25254</name>
</gene>
<name>A0A381PZS3_9ZZZZ</name>
<dbReference type="Gene3D" id="3.20.20.70">
    <property type="entry name" value="Aldolase class I"/>
    <property type="match status" value="1"/>
</dbReference>
<accession>A0A381PZS3</accession>
<dbReference type="PROSITE" id="PS51349">
    <property type="entry name" value="FMN_HYDROXY_ACID_DH_2"/>
    <property type="match status" value="1"/>
</dbReference>
<dbReference type="GO" id="GO:0016614">
    <property type="term" value="F:oxidoreductase activity, acting on CH-OH group of donors"/>
    <property type="evidence" value="ECO:0007669"/>
    <property type="project" value="UniProtKB-ARBA"/>
</dbReference>
<evidence type="ECO:0000256" key="1">
    <source>
        <dbReference type="ARBA" id="ARBA00001917"/>
    </source>
</evidence>